<evidence type="ECO:0000313" key="2">
    <source>
        <dbReference type="EMBL" id="KKK67101.1"/>
    </source>
</evidence>
<feature type="non-terminal residue" evidence="2">
    <location>
        <position position="1"/>
    </location>
</feature>
<dbReference type="SUPFAM" id="SSF109755">
    <property type="entry name" value="PhoU-like"/>
    <property type="match status" value="1"/>
</dbReference>
<dbReference type="InterPro" id="IPR038078">
    <property type="entry name" value="PhoU-like_sf"/>
</dbReference>
<dbReference type="PANTHER" id="PTHR42930">
    <property type="entry name" value="PHOSPHATE-SPECIFIC TRANSPORT SYSTEM ACCESSORY PROTEIN PHOU"/>
    <property type="match status" value="1"/>
</dbReference>
<evidence type="ECO:0000259" key="1">
    <source>
        <dbReference type="Pfam" id="PF01895"/>
    </source>
</evidence>
<gene>
    <name evidence="2" type="ORF">LCGC14_2957430</name>
</gene>
<feature type="domain" description="PhoU" evidence="1">
    <location>
        <begin position="5"/>
        <end position="85"/>
    </location>
</feature>
<protein>
    <recommendedName>
        <fullName evidence="1">PhoU domain-containing protein</fullName>
    </recommendedName>
</protein>
<dbReference type="InterPro" id="IPR028366">
    <property type="entry name" value="PhoU"/>
</dbReference>
<proteinExistence type="predicted"/>
<dbReference type="PANTHER" id="PTHR42930:SF2">
    <property type="entry name" value="PHOU DOMAIN-CONTAINING PROTEIN"/>
    <property type="match status" value="1"/>
</dbReference>
<dbReference type="GO" id="GO:0045936">
    <property type="term" value="P:negative regulation of phosphate metabolic process"/>
    <property type="evidence" value="ECO:0007669"/>
    <property type="project" value="InterPro"/>
</dbReference>
<sequence>LLAKIQEMSDFSVSVLDDSCLALFKEDYVQAEKTIEKANEITKYEKRVLDSTKSLKDDEEVFRVRRMVENIRRISEYASDIAEIVLNINIEKALKKTR</sequence>
<dbReference type="EMBL" id="LAZR01059771">
    <property type="protein sequence ID" value="KKK67101.1"/>
    <property type="molecule type" value="Genomic_DNA"/>
</dbReference>
<reference evidence="2" key="1">
    <citation type="journal article" date="2015" name="Nature">
        <title>Complex archaea that bridge the gap between prokaryotes and eukaryotes.</title>
        <authorList>
            <person name="Spang A."/>
            <person name="Saw J.H."/>
            <person name="Jorgensen S.L."/>
            <person name="Zaremba-Niedzwiedzka K."/>
            <person name="Martijn J."/>
            <person name="Lind A.E."/>
            <person name="van Eijk R."/>
            <person name="Schleper C."/>
            <person name="Guy L."/>
            <person name="Ettema T.J."/>
        </authorList>
    </citation>
    <scope>NUCLEOTIDE SEQUENCE</scope>
</reference>
<dbReference type="Pfam" id="PF01895">
    <property type="entry name" value="PhoU"/>
    <property type="match status" value="1"/>
</dbReference>
<name>A0A0F9A4K9_9ZZZZ</name>
<dbReference type="AlphaFoldDB" id="A0A0F9A4K9"/>
<organism evidence="2">
    <name type="scientific">marine sediment metagenome</name>
    <dbReference type="NCBI Taxonomy" id="412755"/>
    <lineage>
        <taxon>unclassified sequences</taxon>
        <taxon>metagenomes</taxon>
        <taxon>ecological metagenomes</taxon>
    </lineage>
</organism>
<dbReference type="Gene3D" id="1.20.58.220">
    <property type="entry name" value="Phosphate transport system protein phou homolog 2, domain 2"/>
    <property type="match status" value="1"/>
</dbReference>
<comment type="caution">
    <text evidence="2">The sequence shown here is derived from an EMBL/GenBank/DDBJ whole genome shotgun (WGS) entry which is preliminary data.</text>
</comment>
<accession>A0A0F9A4K9</accession>
<dbReference type="GO" id="GO:0030643">
    <property type="term" value="P:intracellular phosphate ion homeostasis"/>
    <property type="evidence" value="ECO:0007669"/>
    <property type="project" value="InterPro"/>
</dbReference>
<dbReference type="InterPro" id="IPR026022">
    <property type="entry name" value="PhoU_dom"/>
</dbReference>